<sequence length="56" mass="6687">MENQSREEYIGSLRRHLSLSLYISCYKTGIYCTVQEKQVVVLKRRVSKYMTSFCLF</sequence>
<dbReference type="Gramene" id="Ma09_t01080.1">
    <property type="protein sequence ID" value="Ma09_p01080.1"/>
    <property type="gene ID" value="Ma09_g01080"/>
</dbReference>
<evidence type="ECO:0000313" key="2">
    <source>
        <dbReference type="Proteomes" id="UP000012960"/>
    </source>
</evidence>
<dbReference type="Proteomes" id="UP000012960">
    <property type="component" value="Unplaced"/>
</dbReference>
<dbReference type="AlphaFoldDB" id="A0A804KEM0"/>
<proteinExistence type="predicted"/>
<dbReference type="EnsemblPlants" id="Ma09_t01080.1">
    <property type="protein sequence ID" value="Ma09_p01080.1"/>
    <property type="gene ID" value="Ma09_g01080"/>
</dbReference>
<reference evidence="1" key="1">
    <citation type="submission" date="2021-05" db="UniProtKB">
        <authorList>
            <consortium name="EnsemblPlants"/>
        </authorList>
    </citation>
    <scope>IDENTIFICATION</scope>
    <source>
        <strain evidence="1">subsp. malaccensis</strain>
    </source>
</reference>
<name>A0A804KEM0_MUSAM</name>
<keyword evidence="2" id="KW-1185">Reference proteome</keyword>
<protein>
    <submittedName>
        <fullName evidence="1">Uncharacterized protein</fullName>
    </submittedName>
</protein>
<evidence type="ECO:0000313" key="1">
    <source>
        <dbReference type="EnsemblPlants" id="Ma09_p01080.1"/>
    </source>
</evidence>
<accession>A0A804KEM0</accession>
<organism evidence="1 2">
    <name type="scientific">Musa acuminata subsp. malaccensis</name>
    <name type="common">Wild banana</name>
    <name type="synonym">Musa malaccensis</name>
    <dbReference type="NCBI Taxonomy" id="214687"/>
    <lineage>
        <taxon>Eukaryota</taxon>
        <taxon>Viridiplantae</taxon>
        <taxon>Streptophyta</taxon>
        <taxon>Embryophyta</taxon>
        <taxon>Tracheophyta</taxon>
        <taxon>Spermatophyta</taxon>
        <taxon>Magnoliopsida</taxon>
        <taxon>Liliopsida</taxon>
        <taxon>Zingiberales</taxon>
        <taxon>Musaceae</taxon>
        <taxon>Musa</taxon>
    </lineage>
</organism>
<dbReference type="InParanoid" id="A0A804KEM0"/>